<feature type="chain" id="PRO_5045202134" evidence="1">
    <location>
        <begin position="21"/>
        <end position="183"/>
    </location>
</feature>
<gene>
    <name evidence="2" type="ORF">VTL71DRAFT_2774</name>
</gene>
<dbReference type="Proteomes" id="UP001595075">
    <property type="component" value="Unassembled WGS sequence"/>
</dbReference>
<dbReference type="EMBL" id="JAZHXI010000011">
    <property type="protein sequence ID" value="KAL2066702.1"/>
    <property type="molecule type" value="Genomic_DNA"/>
</dbReference>
<keyword evidence="3" id="KW-1185">Reference proteome</keyword>
<evidence type="ECO:0000313" key="3">
    <source>
        <dbReference type="Proteomes" id="UP001595075"/>
    </source>
</evidence>
<evidence type="ECO:0000256" key="1">
    <source>
        <dbReference type="SAM" id="SignalP"/>
    </source>
</evidence>
<accession>A0ABR4CAL1</accession>
<keyword evidence="1" id="KW-0732">Signal</keyword>
<comment type="caution">
    <text evidence="2">The sequence shown here is derived from an EMBL/GenBank/DDBJ whole genome shotgun (WGS) entry which is preliminary data.</text>
</comment>
<protein>
    <submittedName>
        <fullName evidence="2">Uncharacterized protein</fullName>
    </submittedName>
</protein>
<evidence type="ECO:0000313" key="2">
    <source>
        <dbReference type="EMBL" id="KAL2066702.1"/>
    </source>
</evidence>
<organism evidence="2 3">
    <name type="scientific">Oculimacula yallundae</name>
    <dbReference type="NCBI Taxonomy" id="86028"/>
    <lineage>
        <taxon>Eukaryota</taxon>
        <taxon>Fungi</taxon>
        <taxon>Dikarya</taxon>
        <taxon>Ascomycota</taxon>
        <taxon>Pezizomycotina</taxon>
        <taxon>Leotiomycetes</taxon>
        <taxon>Helotiales</taxon>
        <taxon>Ploettnerulaceae</taxon>
        <taxon>Oculimacula</taxon>
    </lineage>
</organism>
<reference evidence="2 3" key="1">
    <citation type="journal article" date="2024" name="Commun. Biol.">
        <title>Comparative genomic analysis of thermophilic fungi reveals convergent evolutionary adaptations and gene losses.</title>
        <authorList>
            <person name="Steindorff A.S."/>
            <person name="Aguilar-Pontes M.V."/>
            <person name="Robinson A.J."/>
            <person name="Andreopoulos B."/>
            <person name="LaButti K."/>
            <person name="Kuo A."/>
            <person name="Mondo S."/>
            <person name="Riley R."/>
            <person name="Otillar R."/>
            <person name="Haridas S."/>
            <person name="Lipzen A."/>
            <person name="Grimwood J."/>
            <person name="Schmutz J."/>
            <person name="Clum A."/>
            <person name="Reid I.D."/>
            <person name="Moisan M.C."/>
            <person name="Butler G."/>
            <person name="Nguyen T.T.M."/>
            <person name="Dewar K."/>
            <person name="Conant G."/>
            <person name="Drula E."/>
            <person name="Henrissat B."/>
            <person name="Hansel C."/>
            <person name="Singer S."/>
            <person name="Hutchinson M.I."/>
            <person name="de Vries R.P."/>
            <person name="Natvig D.O."/>
            <person name="Powell A.J."/>
            <person name="Tsang A."/>
            <person name="Grigoriev I.V."/>
        </authorList>
    </citation>
    <scope>NUCLEOTIDE SEQUENCE [LARGE SCALE GENOMIC DNA]</scope>
    <source>
        <strain evidence="2 3">CBS 494.80</strain>
    </source>
</reference>
<name>A0ABR4CAL1_9HELO</name>
<feature type="signal peptide" evidence="1">
    <location>
        <begin position="1"/>
        <end position="20"/>
    </location>
</feature>
<proteinExistence type="predicted"/>
<sequence length="183" mass="20235">MRLVYLAFTLLLSFSPSAEAIPTSPPSNSLFPIDISALSVQNVTFGHSSTSKRADTPPECSFLGPREGSFAYIQLTLAEGYTSCVGWSTSPYLDCGAGPWAAQDYTDLYSAVQQQCAQDGTFKTSKVGRWIASFFLLNSAFSNREAWTLFYWAVEIAGYGRDTKHGEFYFSYDSDFLRVHGDC</sequence>